<dbReference type="AlphaFoldDB" id="A0A0S7Y3G0"/>
<feature type="transmembrane region" description="Helical" evidence="1">
    <location>
        <begin position="25"/>
        <end position="46"/>
    </location>
</feature>
<gene>
    <name evidence="2" type="ORF">AMJ44_04530</name>
</gene>
<keyword evidence="1" id="KW-0472">Membrane</keyword>
<evidence type="ECO:0000256" key="1">
    <source>
        <dbReference type="SAM" id="Phobius"/>
    </source>
</evidence>
<keyword evidence="1" id="KW-1133">Transmembrane helix</keyword>
<comment type="caution">
    <text evidence="2">The sequence shown here is derived from an EMBL/GenBank/DDBJ whole genome shotgun (WGS) entry which is preliminary data.</text>
</comment>
<feature type="transmembrane region" description="Helical" evidence="1">
    <location>
        <begin position="250"/>
        <end position="271"/>
    </location>
</feature>
<evidence type="ECO:0008006" key="4">
    <source>
        <dbReference type="Google" id="ProtNLM"/>
    </source>
</evidence>
<organism evidence="2 3">
    <name type="scientific">candidate division WOR-1 bacterium DG_54_3</name>
    <dbReference type="NCBI Taxonomy" id="1703775"/>
    <lineage>
        <taxon>Bacteria</taxon>
        <taxon>Bacillati</taxon>
        <taxon>Saganbacteria</taxon>
    </lineage>
</organism>
<accession>A0A0S7Y3G0</accession>
<evidence type="ECO:0000313" key="2">
    <source>
        <dbReference type="EMBL" id="KPJ69130.1"/>
    </source>
</evidence>
<name>A0A0S7Y3G0_UNCSA</name>
<keyword evidence="1" id="KW-0812">Transmembrane</keyword>
<dbReference type="EMBL" id="LIZX01000031">
    <property type="protein sequence ID" value="KPJ69130.1"/>
    <property type="molecule type" value="Genomic_DNA"/>
</dbReference>
<proteinExistence type="predicted"/>
<protein>
    <recommendedName>
        <fullName evidence="4">ResB-like domain-containing protein</fullName>
    </recommendedName>
</protein>
<feature type="transmembrane region" description="Helical" evidence="1">
    <location>
        <begin position="98"/>
        <end position="118"/>
    </location>
</feature>
<reference evidence="2 3" key="1">
    <citation type="journal article" date="2015" name="Microbiome">
        <title>Genomic resolution of linkages in carbon, nitrogen, and sulfur cycling among widespread estuary sediment bacteria.</title>
        <authorList>
            <person name="Baker B.J."/>
            <person name="Lazar C.S."/>
            <person name="Teske A.P."/>
            <person name="Dick G.J."/>
        </authorList>
    </citation>
    <scope>NUCLEOTIDE SEQUENCE [LARGE SCALE GENOMIC DNA]</scope>
    <source>
        <strain evidence="2">DG_54_3</strain>
    </source>
</reference>
<sequence>MWIFNSFFSKLFELIFFPFRSMSPWIGMIIISLLTGFLMLLVFRFTSNQEGIRKVKNKIKAHLLEFRLFKDSLSISLKAQRNILRHNLKYLSYYGKPMLIMIIPFILIVTQLNVWFGYQALEPGETTILKVELEESVNLLNIDLTIEPSTGFEIETPPLRIKEEGEINWRLRAKEKGLHDLTIAANNQRFTKKVAVAEKPLSKISPLKVRRNFINELLNPGELPLSGDLPIKAVGVIYPAKNMNLFGWHIHWLIVYIVLSAILSFAFRGIFKVEI</sequence>
<dbReference type="Proteomes" id="UP000051861">
    <property type="component" value="Unassembled WGS sequence"/>
</dbReference>
<evidence type="ECO:0000313" key="3">
    <source>
        <dbReference type="Proteomes" id="UP000051861"/>
    </source>
</evidence>